<organism evidence="1 2">
    <name type="scientific">Chlamydomonas reinhardtii</name>
    <name type="common">Chlamydomonas smithii</name>
    <dbReference type="NCBI Taxonomy" id="3055"/>
    <lineage>
        <taxon>Eukaryota</taxon>
        <taxon>Viridiplantae</taxon>
        <taxon>Chlorophyta</taxon>
        <taxon>core chlorophytes</taxon>
        <taxon>Chlorophyceae</taxon>
        <taxon>CS clade</taxon>
        <taxon>Chlamydomonadales</taxon>
        <taxon>Chlamydomonadaceae</taxon>
        <taxon>Chlamydomonas</taxon>
    </lineage>
</organism>
<dbReference type="KEGG" id="cre:CHLRE_09g414626v5"/>
<dbReference type="GeneID" id="5722352"/>
<evidence type="ECO:0000313" key="1">
    <source>
        <dbReference type="EMBL" id="PNW79426.1"/>
    </source>
</evidence>
<proteinExistence type="predicted"/>
<sequence>MTDQALWRRQASRHVLAPSAWFAATERGNITVFDRPVGLRVSWAECGGGSGGGVGVGASYVHAASAERAVVKVRESVLLLLHAGVSFTHTIS</sequence>
<gene>
    <name evidence="1" type="ORF">CHLRE_09g414626v5</name>
</gene>
<reference evidence="1 2" key="1">
    <citation type="journal article" date="2007" name="Science">
        <title>The Chlamydomonas genome reveals the evolution of key animal and plant functions.</title>
        <authorList>
            <person name="Merchant S.S."/>
            <person name="Prochnik S.E."/>
            <person name="Vallon O."/>
            <person name="Harris E.H."/>
            <person name="Karpowicz S.J."/>
            <person name="Witman G.B."/>
            <person name="Terry A."/>
            <person name="Salamov A."/>
            <person name="Fritz-Laylin L.K."/>
            <person name="Marechal-Drouard L."/>
            <person name="Marshall W.F."/>
            <person name="Qu L.H."/>
            <person name="Nelson D.R."/>
            <person name="Sanderfoot A.A."/>
            <person name="Spalding M.H."/>
            <person name="Kapitonov V.V."/>
            <person name="Ren Q."/>
            <person name="Ferris P."/>
            <person name="Lindquist E."/>
            <person name="Shapiro H."/>
            <person name="Lucas S.M."/>
            <person name="Grimwood J."/>
            <person name="Schmutz J."/>
            <person name="Cardol P."/>
            <person name="Cerutti H."/>
            <person name="Chanfreau G."/>
            <person name="Chen C.L."/>
            <person name="Cognat V."/>
            <person name="Croft M.T."/>
            <person name="Dent R."/>
            <person name="Dutcher S."/>
            <person name="Fernandez E."/>
            <person name="Fukuzawa H."/>
            <person name="Gonzalez-Ballester D."/>
            <person name="Gonzalez-Halphen D."/>
            <person name="Hallmann A."/>
            <person name="Hanikenne M."/>
            <person name="Hippler M."/>
            <person name="Inwood W."/>
            <person name="Jabbari K."/>
            <person name="Kalanon M."/>
            <person name="Kuras R."/>
            <person name="Lefebvre P.A."/>
            <person name="Lemaire S.D."/>
            <person name="Lobanov A.V."/>
            <person name="Lohr M."/>
            <person name="Manuell A."/>
            <person name="Meier I."/>
            <person name="Mets L."/>
            <person name="Mittag M."/>
            <person name="Mittelmeier T."/>
            <person name="Moroney J.V."/>
            <person name="Moseley J."/>
            <person name="Napoli C."/>
            <person name="Nedelcu A.M."/>
            <person name="Niyogi K."/>
            <person name="Novoselov S.V."/>
            <person name="Paulsen I.T."/>
            <person name="Pazour G."/>
            <person name="Purton S."/>
            <person name="Ral J.P."/>
            <person name="Riano-Pachon D.M."/>
            <person name="Riekhof W."/>
            <person name="Rymarquis L."/>
            <person name="Schroda M."/>
            <person name="Stern D."/>
            <person name="Umen J."/>
            <person name="Willows R."/>
            <person name="Wilson N."/>
            <person name="Zimmer S.L."/>
            <person name="Allmer J."/>
            <person name="Balk J."/>
            <person name="Bisova K."/>
            <person name="Chen C.J."/>
            <person name="Elias M."/>
            <person name="Gendler K."/>
            <person name="Hauser C."/>
            <person name="Lamb M.R."/>
            <person name="Ledford H."/>
            <person name="Long J.C."/>
            <person name="Minagawa J."/>
            <person name="Page M.D."/>
            <person name="Pan J."/>
            <person name="Pootakham W."/>
            <person name="Roje S."/>
            <person name="Rose A."/>
            <person name="Stahlberg E."/>
            <person name="Terauchi A.M."/>
            <person name="Yang P."/>
            <person name="Ball S."/>
            <person name="Bowler C."/>
            <person name="Dieckmann C.L."/>
            <person name="Gladyshev V.N."/>
            <person name="Green P."/>
            <person name="Jorgensen R."/>
            <person name="Mayfield S."/>
            <person name="Mueller-Roeber B."/>
            <person name="Rajamani S."/>
            <person name="Sayre R.T."/>
            <person name="Brokstein P."/>
            <person name="Dubchak I."/>
            <person name="Goodstein D."/>
            <person name="Hornick L."/>
            <person name="Huang Y.W."/>
            <person name="Jhaveri J."/>
            <person name="Luo Y."/>
            <person name="Martinez D."/>
            <person name="Ngau W.C."/>
            <person name="Otillar B."/>
            <person name="Poliakov A."/>
            <person name="Porter A."/>
            <person name="Szajkowski L."/>
            <person name="Werner G."/>
            <person name="Zhou K."/>
            <person name="Grigoriev I.V."/>
            <person name="Rokhsar D.S."/>
            <person name="Grossman A.R."/>
        </authorList>
    </citation>
    <scope>NUCLEOTIDE SEQUENCE [LARGE SCALE GENOMIC DNA]</scope>
    <source>
        <strain evidence="2">CC-503</strain>
    </source>
</reference>
<accession>A0A2K3DFX0</accession>
<name>A0A2K3DFX0_CHLRE</name>
<dbReference type="AlphaFoldDB" id="A0A2K3DFX0"/>
<dbReference type="Gramene" id="PNW79426">
    <property type="protein sequence ID" value="PNW79426"/>
    <property type="gene ID" value="CHLRE_09g414626v5"/>
</dbReference>
<protein>
    <submittedName>
        <fullName evidence="1">Uncharacterized protein</fullName>
    </submittedName>
</protein>
<dbReference type="RefSeq" id="XP_042921647.1">
    <property type="nucleotide sequence ID" value="XM_043066351.1"/>
</dbReference>
<dbReference type="Proteomes" id="UP000006906">
    <property type="component" value="Chromosome 9"/>
</dbReference>
<keyword evidence="2" id="KW-1185">Reference proteome</keyword>
<dbReference type="EMBL" id="CM008970">
    <property type="protein sequence ID" value="PNW79426.1"/>
    <property type="molecule type" value="Genomic_DNA"/>
</dbReference>
<dbReference type="InParanoid" id="A0A2K3DFX0"/>
<evidence type="ECO:0000313" key="2">
    <source>
        <dbReference type="Proteomes" id="UP000006906"/>
    </source>
</evidence>